<organism evidence="7 8">
    <name type="scientific">Punica granatum</name>
    <name type="common">Pomegranate</name>
    <dbReference type="NCBI Taxonomy" id="22663"/>
    <lineage>
        <taxon>Eukaryota</taxon>
        <taxon>Viridiplantae</taxon>
        <taxon>Streptophyta</taxon>
        <taxon>Embryophyta</taxon>
        <taxon>Tracheophyta</taxon>
        <taxon>Spermatophyta</taxon>
        <taxon>Magnoliopsida</taxon>
        <taxon>eudicotyledons</taxon>
        <taxon>Gunneridae</taxon>
        <taxon>Pentapetalae</taxon>
        <taxon>rosids</taxon>
        <taxon>malvids</taxon>
        <taxon>Myrtales</taxon>
        <taxon>Lythraceae</taxon>
        <taxon>Punica</taxon>
    </lineage>
</organism>
<feature type="domain" description="TF-B3" evidence="6">
    <location>
        <begin position="233"/>
        <end position="300"/>
    </location>
</feature>
<comment type="subcellular location">
    <subcellularLocation>
        <location evidence="1">Nucleus</location>
    </subcellularLocation>
</comment>
<dbReference type="CDD" id="cd10017">
    <property type="entry name" value="B3_DNA"/>
    <property type="match status" value="2"/>
</dbReference>
<keyword evidence="5" id="KW-0539">Nucleus</keyword>
<evidence type="ECO:0000259" key="6">
    <source>
        <dbReference type="PROSITE" id="PS50863"/>
    </source>
</evidence>
<dbReference type="PROSITE" id="PS50863">
    <property type="entry name" value="B3"/>
    <property type="match status" value="2"/>
</dbReference>
<dbReference type="SUPFAM" id="SSF101936">
    <property type="entry name" value="DNA-binding pseudobarrel domain"/>
    <property type="match status" value="2"/>
</dbReference>
<dbReference type="PANTHER" id="PTHR31920">
    <property type="entry name" value="B3 DOMAIN-CONTAINING"/>
    <property type="match status" value="1"/>
</dbReference>
<evidence type="ECO:0000256" key="5">
    <source>
        <dbReference type="ARBA" id="ARBA00023242"/>
    </source>
</evidence>
<accession>A0A6P8CYI0</accession>
<dbReference type="GeneID" id="116200435"/>
<keyword evidence="2" id="KW-0805">Transcription regulation</keyword>
<name>A0A6P8CYI0_PUNGR</name>
<keyword evidence="7" id="KW-1185">Reference proteome</keyword>
<keyword evidence="3" id="KW-0238">DNA-binding</keyword>
<evidence type="ECO:0000256" key="4">
    <source>
        <dbReference type="ARBA" id="ARBA00023163"/>
    </source>
</evidence>
<dbReference type="GO" id="GO:0003677">
    <property type="term" value="F:DNA binding"/>
    <property type="evidence" value="ECO:0007669"/>
    <property type="project" value="UniProtKB-KW"/>
</dbReference>
<evidence type="ECO:0000313" key="8">
    <source>
        <dbReference type="RefSeq" id="XP_031387144.1"/>
    </source>
</evidence>
<evidence type="ECO:0000313" key="7">
    <source>
        <dbReference type="Proteomes" id="UP000515151"/>
    </source>
</evidence>
<dbReference type="AlphaFoldDB" id="A0A6P8CYI0"/>
<dbReference type="OrthoDB" id="623918at2759"/>
<evidence type="ECO:0000256" key="3">
    <source>
        <dbReference type="ARBA" id="ARBA00023125"/>
    </source>
</evidence>
<dbReference type="Gene3D" id="2.40.330.10">
    <property type="entry name" value="DNA-binding pseudobarrel domain"/>
    <property type="match status" value="2"/>
</dbReference>
<feature type="domain" description="TF-B3" evidence="6">
    <location>
        <begin position="15"/>
        <end position="112"/>
    </location>
</feature>
<dbReference type="GO" id="GO:0005634">
    <property type="term" value="C:nucleus"/>
    <property type="evidence" value="ECO:0007669"/>
    <property type="project" value="UniProtKB-SubCell"/>
</dbReference>
<reference evidence="7" key="1">
    <citation type="journal article" date="2020" name="Plant Biotechnol. J.">
        <title>The pomegranate (Punica granatum L.) draft genome dissects genetic divergence between soft- and hard-seeded cultivars.</title>
        <authorList>
            <person name="Luo X."/>
            <person name="Li H."/>
            <person name="Wu Z."/>
            <person name="Yao W."/>
            <person name="Zhao P."/>
            <person name="Cao D."/>
            <person name="Yu H."/>
            <person name="Li K."/>
            <person name="Poudel K."/>
            <person name="Zhao D."/>
            <person name="Zhang F."/>
            <person name="Xia X."/>
            <person name="Chen L."/>
            <person name="Wang Q."/>
            <person name="Jing D."/>
            <person name="Cao S."/>
        </authorList>
    </citation>
    <scope>NUCLEOTIDE SEQUENCE [LARGE SCALE GENOMIC DNA]</scope>
    <source>
        <strain evidence="7">cv. Tunisia</strain>
    </source>
</reference>
<dbReference type="SMART" id="SM01019">
    <property type="entry name" value="B3"/>
    <property type="match status" value="2"/>
</dbReference>
<dbReference type="RefSeq" id="XP_031387144.1">
    <property type="nucleotide sequence ID" value="XM_031531284.1"/>
</dbReference>
<gene>
    <name evidence="8" type="primary">LOC116200435</name>
</gene>
<evidence type="ECO:0000256" key="2">
    <source>
        <dbReference type="ARBA" id="ARBA00023015"/>
    </source>
</evidence>
<dbReference type="InterPro" id="IPR050655">
    <property type="entry name" value="Plant_B3_domain"/>
</dbReference>
<dbReference type="Proteomes" id="UP000515151">
    <property type="component" value="Chromosome 3"/>
</dbReference>
<proteinExistence type="predicted"/>
<evidence type="ECO:0000256" key="1">
    <source>
        <dbReference type="ARBA" id="ARBA00004123"/>
    </source>
</evidence>
<protein>
    <submittedName>
        <fullName evidence="8">B3 domain-containing transcription factor VRN1-like</fullName>
    </submittedName>
</protein>
<dbReference type="InterPro" id="IPR003340">
    <property type="entry name" value="B3_DNA-bd"/>
</dbReference>
<keyword evidence="4" id="KW-0804">Transcription</keyword>
<reference evidence="8" key="2">
    <citation type="submission" date="2025-08" db="UniProtKB">
        <authorList>
            <consortium name="RefSeq"/>
        </authorList>
    </citation>
    <scope>IDENTIFICATION</scope>
    <source>
        <tissue evidence="8">Leaf</tissue>
    </source>
</reference>
<dbReference type="InterPro" id="IPR015300">
    <property type="entry name" value="DNA-bd_pseudobarrel_sf"/>
</dbReference>
<sequence length="300" mass="34310">MEDRQSILFDPKASHFFKIILHATIQSGKLIIPKKFIRKYGAELSKSNVMLLKVPSGDAWEVELMKKDGMVWLGNGWRDFVYFYSVKHGDFLVFWYKSGSSNEFDVILFNKSATEIEYPLKSPMTSSLVKVEEISDDEDDVVTRKASDAYMSSSRITRRTSHMLAGNYSSGKNNVFSKALQGAEKDKALERAKSFKSSNPYIPVVMQPYYIHPSFIYFVLKNHYLILQNVSGKFLESYMGQKKSGEVKLHVSSDKIWIVRYSIRKWSGRRVQAKISGDGWKAFVIDNGLVVGDVCIFELI</sequence>
<dbReference type="PANTHER" id="PTHR31920:SF37">
    <property type="entry name" value="B3 DOMAIN-CONTAINING TRANSCRIPTION FACTOR VRN1"/>
    <property type="match status" value="1"/>
</dbReference>
<dbReference type="Pfam" id="PF02362">
    <property type="entry name" value="B3"/>
    <property type="match status" value="2"/>
</dbReference>